<proteinExistence type="predicted"/>
<organism evidence="1 2">
    <name type="scientific">Micromonospora haikouensis</name>
    <dbReference type="NCBI Taxonomy" id="686309"/>
    <lineage>
        <taxon>Bacteria</taxon>
        <taxon>Bacillati</taxon>
        <taxon>Actinomycetota</taxon>
        <taxon>Actinomycetes</taxon>
        <taxon>Micromonosporales</taxon>
        <taxon>Micromonosporaceae</taxon>
        <taxon>Micromonospora</taxon>
    </lineage>
</organism>
<dbReference type="AlphaFoldDB" id="A0A1C4VPG1"/>
<protein>
    <submittedName>
        <fullName evidence="1">Uncharacterized protein</fullName>
    </submittedName>
</protein>
<evidence type="ECO:0000313" key="1">
    <source>
        <dbReference type="EMBL" id="SCE85619.1"/>
    </source>
</evidence>
<dbReference type="RefSeq" id="WP_176734189.1">
    <property type="nucleotide sequence ID" value="NZ_FMCW01000010.1"/>
</dbReference>
<sequence>MSQGVSDLEMPWWQRDLDAHRQRDGRCPVCGTPKRCWPWANANSARIVARLVQGG</sequence>
<dbReference type="Proteomes" id="UP000199375">
    <property type="component" value="Unassembled WGS sequence"/>
</dbReference>
<gene>
    <name evidence="1" type="ORF">GA0070558_11067</name>
</gene>
<reference evidence="1 2" key="1">
    <citation type="submission" date="2016-06" db="EMBL/GenBank/DDBJ databases">
        <authorList>
            <person name="Kjaerup R.B."/>
            <person name="Dalgaard T.S."/>
            <person name="Juul-Madsen H.R."/>
        </authorList>
    </citation>
    <scope>NUCLEOTIDE SEQUENCE [LARGE SCALE GENOMIC DNA]</scope>
    <source>
        <strain evidence="1 2">DSM 45626</strain>
    </source>
</reference>
<accession>A0A1C4VPG1</accession>
<evidence type="ECO:0000313" key="2">
    <source>
        <dbReference type="Proteomes" id="UP000199375"/>
    </source>
</evidence>
<name>A0A1C4VPG1_9ACTN</name>
<dbReference type="EMBL" id="FMCW01000010">
    <property type="protein sequence ID" value="SCE85619.1"/>
    <property type="molecule type" value="Genomic_DNA"/>
</dbReference>